<proteinExistence type="predicted"/>
<evidence type="ECO:0000313" key="2">
    <source>
        <dbReference type="Proteomes" id="UP000663760"/>
    </source>
</evidence>
<sequence>MLIDDFDVILGFDLLFQANASIFLHCNKILNGGNQPCFVSSMACMRASPQMISTLQLIRRDIYLP</sequence>
<keyword evidence="2" id="KW-1185">Reference proteome</keyword>
<dbReference type="AlphaFoldDB" id="A0A7I8LK86"/>
<accession>A0A7I8LK86</accession>
<name>A0A7I8LK86_SPIIN</name>
<dbReference type="Proteomes" id="UP000663760">
    <property type="component" value="Chromosome 17"/>
</dbReference>
<reference evidence="1" key="1">
    <citation type="submission" date="2020-02" db="EMBL/GenBank/DDBJ databases">
        <authorList>
            <person name="Scholz U."/>
            <person name="Mascher M."/>
            <person name="Fiebig A."/>
        </authorList>
    </citation>
    <scope>NUCLEOTIDE SEQUENCE</scope>
</reference>
<protein>
    <submittedName>
        <fullName evidence="1">Uncharacterized protein</fullName>
    </submittedName>
</protein>
<organism evidence="1 2">
    <name type="scientific">Spirodela intermedia</name>
    <name type="common">Intermediate duckweed</name>
    <dbReference type="NCBI Taxonomy" id="51605"/>
    <lineage>
        <taxon>Eukaryota</taxon>
        <taxon>Viridiplantae</taxon>
        <taxon>Streptophyta</taxon>
        <taxon>Embryophyta</taxon>
        <taxon>Tracheophyta</taxon>
        <taxon>Spermatophyta</taxon>
        <taxon>Magnoliopsida</taxon>
        <taxon>Liliopsida</taxon>
        <taxon>Araceae</taxon>
        <taxon>Lemnoideae</taxon>
        <taxon>Spirodela</taxon>
    </lineage>
</organism>
<evidence type="ECO:0000313" key="1">
    <source>
        <dbReference type="EMBL" id="CAA7410282.1"/>
    </source>
</evidence>
<dbReference type="EMBL" id="LR746280">
    <property type="protein sequence ID" value="CAA7410282.1"/>
    <property type="molecule type" value="Genomic_DNA"/>
</dbReference>
<gene>
    <name evidence="1" type="ORF">SI8410_17020960</name>
</gene>